<sequence length="540" mass="59955">MPKTAPPQSLEQSTLHSMLHDRDAQISSLLHQLHSISDNISSLQKELHHKSQARKHQREDHSSAIKTLKEEHAQQRAHLARYESKIKSGGGLRVHEYAALMKAANKDVESSYVIRLQAQLCRAMHSLGVMESQLALVKENCSSLIKSMKEDLSHMVDDRTRREVELMNTLAMVDAEKRSWQAEMEKKLREQEDLLDSVRDEYEELGLEYDEEEVRRALELQMLTEQVERVKKEKSLAEKDLLAALLEREEQIMKVKLEVEGLECALKELKGESDVGTNDGGVKVDETVSVVGADDTNDKVKEVAVETGESTPTVQSDEQDNSPDVPEAAAAEDTTTVEEQIKSATETPAETEVVQTADESNEQNTADVVVDEPTENPANQEQSDDQEKTSENTKEGEKDVSEPATELEDTTIEEHYKPDVTGASGDKSDGIDESSSNAEGADAIQTPHDNESDPAELTNDEATKETDIVDHTNTVEQADSAAQETIDEVDSAQENQPAEVEVKDTYMTESSTATTKEEHLDGSRDETDNNNTVESKESDQ</sequence>
<dbReference type="AlphaFoldDB" id="A0ABD3QKN1"/>
<keyword evidence="1" id="KW-0175">Coiled coil</keyword>
<feature type="compositionally biased region" description="Basic and acidic residues" evidence="2">
    <location>
        <begin position="515"/>
        <end position="527"/>
    </location>
</feature>
<evidence type="ECO:0000313" key="3">
    <source>
        <dbReference type="EMBL" id="KAL3800106.1"/>
    </source>
</evidence>
<keyword evidence="4" id="KW-1185">Reference proteome</keyword>
<dbReference type="EMBL" id="JALLPJ020000168">
    <property type="protein sequence ID" value="KAL3800106.1"/>
    <property type="molecule type" value="Genomic_DNA"/>
</dbReference>
<feature type="region of interest" description="Disordered" evidence="2">
    <location>
        <begin position="287"/>
        <end position="540"/>
    </location>
</feature>
<accession>A0ABD3QKN1</accession>
<feature type="compositionally biased region" description="Polar residues" evidence="2">
    <location>
        <begin position="471"/>
        <end position="483"/>
    </location>
</feature>
<evidence type="ECO:0000256" key="1">
    <source>
        <dbReference type="SAM" id="Coils"/>
    </source>
</evidence>
<organism evidence="3 4">
    <name type="scientific">Cyclotella atomus</name>
    <dbReference type="NCBI Taxonomy" id="382360"/>
    <lineage>
        <taxon>Eukaryota</taxon>
        <taxon>Sar</taxon>
        <taxon>Stramenopiles</taxon>
        <taxon>Ochrophyta</taxon>
        <taxon>Bacillariophyta</taxon>
        <taxon>Coscinodiscophyceae</taxon>
        <taxon>Thalassiosirophycidae</taxon>
        <taxon>Stephanodiscales</taxon>
        <taxon>Stephanodiscaceae</taxon>
        <taxon>Cyclotella</taxon>
    </lineage>
</organism>
<name>A0ABD3QKN1_9STRA</name>
<feature type="compositionally biased region" description="Basic and acidic residues" evidence="2">
    <location>
        <begin position="461"/>
        <end position="470"/>
    </location>
</feature>
<feature type="coiled-coil region" evidence="1">
    <location>
        <begin position="181"/>
        <end position="272"/>
    </location>
</feature>
<evidence type="ECO:0000256" key="2">
    <source>
        <dbReference type="SAM" id="MobiDB-lite"/>
    </source>
</evidence>
<protein>
    <submittedName>
        <fullName evidence="3">Uncharacterized protein</fullName>
    </submittedName>
</protein>
<evidence type="ECO:0000313" key="4">
    <source>
        <dbReference type="Proteomes" id="UP001530400"/>
    </source>
</evidence>
<reference evidence="3 4" key="1">
    <citation type="submission" date="2024-10" db="EMBL/GenBank/DDBJ databases">
        <title>Updated reference genomes for cyclostephanoid diatoms.</title>
        <authorList>
            <person name="Roberts W.R."/>
            <person name="Alverson A.J."/>
        </authorList>
    </citation>
    <scope>NUCLEOTIDE SEQUENCE [LARGE SCALE GENOMIC DNA]</scope>
    <source>
        <strain evidence="3 4">AJA010-31</strain>
    </source>
</reference>
<feature type="compositionally biased region" description="Low complexity" evidence="2">
    <location>
        <begin position="323"/>
        <end position="338"/>
    </location>
</feature>
<comment type="caution">
    <text evidence="3">The sequence shown here is derived from an EMBL/GenBank/DDBJ whole genome shotgun (WGS) entry which is preliminary data.</text>
</comment>
<gene>
    <name evidence="3" type="ORF">ACHAWO_012322</name>
</gene>
<feature type="compositionally biased region" description="Polar residues" evidence="2">
    <location>
        <begin position="342"/>
        <end position="366"/>
    </location>
</feature>
<proteinExistence type="predicted"/>
<feature type="compositionally biased region" description="Basic and acidic residues" evidence="2">
    <location>
        <begin position="385"/>
        <end position="401"/>
    </location>
</feature>
<dbReference type="Proteomes" id="UP001530400">
    <property type="component" value="Unassembled WGS sequence"/>
</dbReference>